<proteinExistence type="predicted"/>
<accession>A0ABT5FL21</accession>
<comment type="caution">
    <text evidence="2">The sequence shown here is derived from an EMBL/GenBank/DDBJ whole genome shotgun (WGS) entry which is preliminary data.</text>
</comment>
<dbReference type="RefSeq" id="WP_272173862.1">
    <property type="nucleotide sequence ID" value="NZ_JAQOSK010000001.1"/>
</dbReference>
<feature type="region of interest" description="Disordered" evidence="1">
    <location>
        <begin position="1"/>
        <end position="39"/>
    </location>
</feature>
<name>A0ABT5FL21_9ACTN</name>
<evidence type="ECO:0000313" key="2">
    <source>
        <dbReference type="EMBL" id="MDC2953230.1"/>
    </source>
</evidence>
<keyword evidence="3" id="KW-1185">Reference proteome</keyword>
<sequence>MARIGEFDRTEEARTARGTLLALPGPPTPTAAKPRGGSGRIDCRCRAVAAVIYSK</sequence>
<evidence type="ECO:0000313" key="3">
    <source>
        <dbReference type="Proteomes" id="UP001221328"/>
    </source>
</evidence>
<feature type="compositionally biased region" description="Basic and acidic residues" evidence="1">
    <location>
        <begin position="1"/>
        <end position="15"/>
    </location>
</feature>
<dbReference type="Proteomes" id="UP001221328">
    <property type="component" value="Unassembled WGS sequence"/>
</dbReference>
<organism evidence="2 3">
    <name type="scientific">Streptomyces gilvifuscus</name>
    <dbReference type="NCBI Taxonomy" id="1550617"/>
    <lineage>
        <taxon>Bacteria</taxon>
        <taxon>Bacillati</taxon>
        <taxon>Actinomycetota</taxon>
        <taxon>Actinomycetes</taxon>
        <taxon>Kitasatosporales</taxon>
        <taxon>Streptomycetaceae</taxon>
        <taxon>Streptomyces</taxon>
    </lineage>
</organism>
<protein>
    <submittedName>
        <fullName evidence="2">Uncharacterized protein</fullName>
    </submittedName>
</protein>
<dbReference type="EMBL" id="JAQOSK010000001">
    <property type="protein sequence ID" value="MDC2953230.1"/>
    <property type="molecule type" value="Genomic_DNA"/>
</dbReference>
<gene>
    <name evidence="2" type="ORF">PO587_02035</name>
</gene>
<evidence type="ECO:0000256" key="1">
    <source>
        <dbReference type="SAM" id="MobiDB-lite"/>
    </source>
</evidence>
<reference evidence="2 3" key="1">
    <citation type="journal article" date="2015" name="Int. J. Syst. Evol. Microbiol.">
        <title>Streptomyces gilvifuscus sp. nov., an actinomycete that produces antibacterial compounds isolated from soil.</title>
        <authorList>
            <person name="Nguyen T.M."/>
            <person name="Kim J."/>
        </authorList>
    </citation>
    <scope>NUCLEOTIDE SEQUENCE [LARGE SCALE GENOMIC DNA]</scope>
    <source>
        <strain evidence="2 3">T113</strain>
    </source>
</reference>